<evidence type="ECO:0000256" key="3">
    <source>
        <dbReference type="SAM" id="MobiDB-lite"/>
    </source>
</evidence>
<dbReference type="InterPro" id="IPR058641">
    <property type="entry name" value="GVIN1_dom"/>
</dbReference>
<dbReference type="InterPro" id="IPR013783">
    <property type="entry name" value="Ig-like_fold"/>
</dbReference>
<gene>
    <name evidence="6" type="ORF">AAFF_G00294550</name>
</gene>
<feature type="compositionally biased region" description="Basic and acidic residues" evidence="3">
    <location>
        <begin position="9"/>
        <end position="19"/>
    </location>
</feature>
<evidence type="ECO:0000313" key="7">
    <source>
        <dbReference type="Proteomes" id="UP001221898"/>
    </source>
</evidence>
<dbReference type="Gene3D" id="2.60.40.10">
    <property type="entry name" value="Immunoglobulins"/>
    <property type="match status" value="1"/>
</dbReference>
<evidence type="ECO:0000256" key="1">
    <source>
        <dbReference type="ARBA" id="ARBA00006828"/>
    </source>
</evidence>
<evidence type="ECO:0008006" key="8">
    <source>
        <dbReference type="Google" id="ProtNLM"/>
    </source>
</evidence>
<dbReference type="CDD" id="cd00063">
    <property type="entry name" value="FN3"/>
    <property type="match status" value="1"/>
</dbReference>
<protein>
    <recommendedName>
        <fullName evidence="8">Interferon-induced very large GTPase 1-like</fullName>
    </recommendedName>
</protein>
<comment type="caution">
    <text evidence="6">The sequence shown here is derived from an EMBL/GenBank/DDBJ whole genome shotgun (WGS) entry which is preliminary data.</text>
</comment>
<dbReference type="SMART" id="SM00060">
    <property type="entry name" value="FN3"/>
    <property type="match status" value="1"/>
</dbReference>
<dbReference type="InterPro" id="IPR003961">
    <property type="entry name" value="FN3_dom"/>
</dbReference>
<dbReference type="Pfam" id="PF25974">
    <property type="entry name" value="URGCP_9th"/>
    <property type="match status" value="1"/>
</dbReference>
<dbReference type="InterPro" id="IPR027417">
    <property type="entry name" value="P-loop_NTPase"/>
</dbReference>
<feature type="coiled-coil region" evidence="2">
    <location>
        <begin position="619"/>
        <end position="646"/>
    </location>
</feature>
<organism evidence="6 7">
    <name type="scientific">Aldrovandia affinis</name>
    <dbReference type="NCBI Taxonomy" id="143900"/>
    <lineage>
        <taxon>Eukaryota</taxon>
        <taxon>Metazoa</taxon>
        <taxon>Chordata</taxon>
        <taxon>Craniata</taxon>
        <taxon>Vertebrata</taxon>
        <taxon>Euteleostomi</taxon>
        <taxon>Actinopterygii</taxon>
        <taxon>Neopterygii</taxon>
        <taxon>Teleostei</taxon>
        <taxon>Notacanthiformes</taxon>
        <taxon>Halosauridae</taxon>
        <taxon>Aldrovandia</taxon>
    </lineage>
</organism>
<name>A0AAD7W0M8_9TELE</name>
<evidence type="ECO:0000313" key="6">
    <source>
        <dbReference type="EMBL" id="KAJ8372091.1"/>
    </source>
</evidence>
<feature type="region of interest" description="Disordered" evidence="3">
    <location>
        <begin position="1"/>
        <end position="52"/>
    </location>
</feature>
<dbReference type="Pfam" id="PF00041">
    <property type="entry name" value="fn3"/>
    <property type="match status" value="1"/>
</dbReference>
<dbReference type="InterPro" id="IPR052986">
    <property type="entry name" value="VLIG_GTPase"/>
</dbReference>
<keyword evidence="7" id="KW-1185">Reference proteome</keyword>
<sequence length="1710" mass="196042">MSPSCFQETVKDGTRKHGVESGNQQRDTTPAEHVTCDTPSTEPSGPGRVKARDVRSSSVRLCWERPVSMEGVSYTIHIMYSCEGEEPRSEIISPETTTAVLSDLRPGMEHTFNITTVLPNNSCIKASTAHVCTKTNLDELVCELGLEQHLKNKLTLSTVLEIDGETLTDESIQSLKSLPWCFLKRLMMVNVTARSVRCAAKPDTATQSLDSLLDPLSPQGNSKEVNPLDLLTAVFLCSDGFLQQEMVLKMSMCQFSVPLLLPKGDAQQCTLVLWAMRDIVKKFRPHSLADPRGFVEGSIVLTDLPLVSFVRLGSSSLSKSQILNQVLSNPQQYHDTFVHKNMACGDTPRRISNGLVEISWYLPCGNRNIDIFSKPVAIANLRGDLSDFQTQYSFLCHTSAAVFVFCDDFGIDCNLLDFQPSQAHLFLVSNLQSRSFNKDDFMRRVSEFQLQHSNIIMKSPQMNESEFVNKLRLAVSDLLKGNLSKMSVEQMSVVAHEFGIPVDEDYVSCQRGRQMADAITARISDIPEYKEKELPLQGTTWKQLAKLEKEEYRLKNAGKKNIEIYKSELSEQKQKLREQQWAHGISEPMSRFILAMSGPTEERIYFLKWMRINLDNLSRKKLSSLREKYKEECQNSSENKARIMELDQQISSCSLGVEHFLREMGQLYESACLLPEGHTSRWQMQHLPRLCAELLLEGFPLELVDGDASNIPLQWVTQVLKELHHLTQYKIRVVTVLGVQSTGKSTLLNTMFGVQFAVSSGRCTRGAFMLLIRVKEDFKRQLGCDCIMVIDTEGLKSPELAQLDDSYEHDNELATLVVGLSDITVINIAMENYTDMKDILQIVVHAFLRMKEVGRKPCCQFVHQNVPDISAHDKNLRDRKLLLEQLNEMTKVAAKMEKRGNNRKFTDVMAYDPKKNNWYIPGLWHGTPPMAPVNAGYSESVNLFKRSVIEMFQEHKSGKNPPHTFNEFIEWTRSLWKAVKYENFIFSFRNSLVADAYTKLCTKFNQWEWAFRKNMYSWLTQAVTKVSNFGTVAAQTQTSFNVADLLSRLKSEATPELDKGEQLILDNLTEYYERQEGHVHLVERYKEEFVNTAKSVRRETENSVKNKIEAAVEIRKGMLRLEGIKKNHTATMEQKVLKLIWRCRESKIPLSDQQLEDEFGKMWDETVKELCFSGLYRRDIIQDIYLQLRVDLGRKGGLVHEILSNVGNLVECGKELFKVPTEAKTFSKFWNSLFGGEQKVKTQEMAKQIIKLCIQFVEEKVRAKSDYHNMYMIDLLHIVDENLDRHRDLETSAHFEASLKIHICGHAAREFSQMHLDFIRANDPRQCLEQFKGQYCADFKDLFYERDQCQKKAEEFTSHCLKPAVREYVTKFLGPDLLDEMLTGKKAIDFTTRSFFQFSVLKKLLTDDNFKNFVRYVGQYEAFVQDWIFEQVVQQFSKGDGGLRNMENKHLKVIIKIIKEAVVNAQAKVSERAAGEGEVKVRSIQLFIQDICSNLCKELVIPKDALEAVLALNTAKPEEFSQCLMLLVDEMEQSFTAEFHRGGDVRAKLDMLPFKPQNELFNRVFGCGRQCPFCSAPCEAGGQSHTEHFTSIHRPEGIGRVMHRFSRKLLTAVCSSNVASEERFRSRETENKPHLFKDYRSIYPDWLIQPDTSIQASDYWKYVFARFNEEFSKEYETVPADLPSVWKSITQKQAMESLEESFKMKKQEEE</sequence>
<keyword evidence="2" id="KW-0175">Coiled coil</keyword>
<dbReference type="Pfam" id="PF25496">
    <property type="entry name" value="URGCP"/>
    <property type="match status" value="1"/>
</dbReference>
<dbReference type="PROSITE" id="PS51717">
    <property type="entry name" value="G_VLIG"/>
    <property type="match status" value="1"/>
</dbReference>
<accession>A0AAD7W0M8</accession>
<dbReference type="PANTHER" id="PTHR14819:SF9">
    <property type="entry name" value="UP-REGULATOR OF CELL PROLIFERATION-LIKE"/>
    <property type="match status" value="1"/>
</dbReference>
<feature type="domain" description="Fibronectin type-III" evidence="4">
    <location>
        <begin position="45"/>
        <end position="138"/>
    </location>
</feature>
<dbReference type="InterPro" id="IPR036116">
    <property type="entry name" value="FN3_sf"/>
</dbReference>
<evidence type="ECO:0000259" key="4">
    <source>
        <dbReference type="PROSITE" id="PS50853"/>
    </source>
</evidence>
<dbReference type="InterPro" id="IPR030383">
    <property type="entry name" value="G_VLIG_dom"/>
</dbReference>
<dbReference type="Proteomes" id="UP001221898">
    <property type="component" value="Unassembled WGS sequence"/>
</dbReference>
<feature type="domain" description="VLIG-type G" evidence="5">
    <location>
        <begin position="728"/>
        <end position="973"/>
    </location>
</feature>
<dbReference type="InterPro" id="IPR057365">
    <property type="entry name" value="URGCP"/>
</dbReference>
<dbReference type="Pfam" id="PF25683">
    <property type="entry name" value="URGCP_GTPase"/>
    <property type="match status" value="1"/>
</dbReference>
<reference evidence="6" key="1">
    <citation type="journal article" date="2023" name="Science">
        <title>Genome structures resolve the early diversification of teleost fishes.</title>
        <authorList>
            <person name="Parey E."/>
            <person name="Louis A."/>
            <person name="Montfort J."/>
            <person name="Bouchez O."/>
            <person name="Roques C."/>
            <person name="Iampietro C."/>
            <person name="Lluch J."/>
            <person name="Castinel A."/>
            <person name="Donnadieu C."/>
            <person name="Desvignes T."/>
            <person name="Floi Bucao C."/>
            <person name="Jouanno E."/>
            <person name="Wen M."/>
            <person name="Mejri S."/>
            <person name="Dirks R."/>
            <person name="Jansen H."/>
            <person name="Henkel C."/>
            <person name="Chen W.J."/>
            <person name="Zahm M."/>
            <person name="Cabau C."/>
            <person name="Klopp C."/>
            <person name="Thompson A.W."/>
            <person name="Robinson-Rechavi M."/>
            <person name="Braasch I."/>
            <person name="Lecointre G."/>
            <person name="Bobe J."/>
            <person name="Postlethwait J.H."/>
            <person name="Berthelot C."/>
            <person name="Roest Crollius H."/>
            <person name="Guiguen Y."/>
        </authorList>
    </citation>
    <scope>NUCLEOTIDE SEQUENCE</scope>
    <source>
        <strain evidence="6">NC1722</strain>
    </source>
</reference>
<dbReference type="PANTHER" id="PTHR14819">
    <property type="entry name" value="GTP-BINDING"/>
    <property type="match status" value="1"/>
</dbReference>
<dbReference type="PROSITE" id="PS50853">
    <property type="entry name" value="FN3"/>
    <property type="match status" value="1"/>
</dbReference>
<dbReference type="GO" id="GO:0005525">
    <property type="term" value="F:GTP binding"/>
    <property type="evidence" value="ECO:0007669"/>
    <property type="project" value="InterPro"/>
</dbReference>
<dbReference type="SUPFAM" id="SSF52540">
    <property type="entry name" value="P-loop containing nucleoside triphosphate hydrolases"/>
    <property type="match status" value="1"/>
</dbReference>
<dbReference type="Gene3D" id="3.40.50.300">
    <property type="entry name" value="P-loop containing nucleotide triphosphate hydrolases"/>
    <property type="match status" value="1"/>
</dbReference>
<evidence type="ECO:0000259" key="5">
    <source>
        <dbReference type="PROSITE" id="PS51717"/>
    </source>
</evidence>
<dbReference type="SUPFAM" id="SSF49265">
    <property type="entry name" value="Fibronectin type III"/>
    <property type="match status" value="1"/>
</dbReference>
<proteinExistence type="inferred from homology"/>
<evidence type="ECO:0000256" key="2">
    <source>
        <dbReference type="SAM" id="Coils"/>
    </source>
</evidence>
<comment type="similarity">
    <text evidence="1">Belongs to the TRAFAC class dynamin-like GTPase superfamily. Very large inducible GTPase (VLIG) family.</text>
</comment>
<dbReference type="EMBL" id="JAINUG010000416">
    <property type="protein sequence ID" value="KAJ8372091.1"/>
    <property type="molecule type" value="Genomic_DNA"/>
</dbReference>